<sequence>MHFPLQFVIIFQENIALISLLEYSSCPLTRDRFLSLLCSSTHNCYHIPFFFFLHFSTFVPLPPSISISSSTFISRSIYSPSYISTPFFIFTISSFTSFSISTPPFLYLQFPPPPLLLSLAPLSLSSISTYSSISFFDFQSFLNLDPFFYLCFFIHLHLFFTSKFSSISTPFPSFFFSTLNRSHFFFASFYNQFCWISSPQFFQLNIILSLLIH</sequence>
<keyword evidence="2" id="KW-1185">Reference proteome</keyword>
<reference evidence="1" key="1">
    <citation type="submission" date="2021-01" db="EMBL/GenBank/DDBJ databases">
        <authorList>
            <person name="Li R."/>
            <person name="Bekaert M."/>
        </authorList>
    </citation>
    <scope>NUCLEOTIDE SEQUENCE</scope>
    <source>
        <strain evidence="1">Farmed</strain>
    </source>
</reference>
<dbReference type="EMBL" id="CAHIKZ030005331">
    <property type="protein sequence ID" value="CAE1322585.1"/>
    <property type="molecule type" value="Genomic_DNA"/>
</dbReference>
<evidence type="ECO:0000313" key="1">
    <source>
        <dbReference type="EMBL" id="CAE1322585.1"/>
    </source>
</evidence>
<organism evidence="1 2">
    <name type="scientific">Acanthosepion pharaonis</name>
    <name type="common">Pharaoh cuttlefish</name>
    <name type="synonym">Sepia pharaonis</name>
    <dbReference type="NCBI Taxonomy" id="158019"/>
    <lineage>
        <taxon>Eukaryota</taxon>
        <taxon>Metazoa</taxon>
        <taxon>Spiralia</taxon>
        <taxon>Lophotrochozoa</taxon>
        <taxon>Mollusca</taxon>
        <taxon>Cephalopoda</taxon>
        <taxon>Coleoidea</taxon>
        <taxon>Decapodiformes</taxon>
        <taxon>Sepiida</taxon>
        <taxon>Sepiina</taxon>
        <taxon>Sepiidae</taxon>
        <taxon>Acanthosepion</taxon>
    </lineage>
</organism>
<protein>
    <submittedName>
        <fullName evidence="1">Uncharacterized protein</fullName>
    </submittedName>
</protein>
<evidence type="ECO:0000313" key="2">
    <source>
        <dbReference type="Proteomes" id="UP000597762"/>
    </source>
</evidence>
<comment type="caution">
    <text evidence="1">The sequence shown here is derived from an EMBL/GenBank/DDBJ whole genome shotgun (WGS) entry which is preliminary data.</text>
</comment>
<proteinExistence type="predicted"/>
<name>A0A812EF89_ACAPH</name>
<accession>A0A812EF89</accession>
<gene>
    <name evidence="1" type="ORF">SPHA_72561</name>
</gene>
<dbReference type="Proteomes" id="UP000597762">
    <property type="component" value="Unassembled WGS sequence"/>
</dbReference>
<dbReference type="AlphaFoldDB" id="A0A812EF89"/>